<dbReference type="PROSITE" id="PS50192">
    <property type="entry name" value="T_SNARE"/>
    <property type="match status" value="1"/>
</dbReference>
<dbReference type="Proteomes" id="UP000007797">
    <property type="component" value="Unassembled WGS sequence"/>
</dbReference>
<dbReference type="GO" id="GO:0016020">
    <property type="term" value="C:membrane"/>
    <property type="evidence" value="ECO:0007669"/>
    <property type="project" value="InterPro"/>
</dbReference>
<reference evidence="4" key="1">
    <citation type="journal article" date="2011" name="Genome Res.">
        <title>Phylogeny-wide analysis of social amoeba genomes highlights ancient origins for complex intercellular communication.</title>
        <authorList>
            <person name="Heidel A.J."/>
            <person name="Lawal H.M."/>
            <person name="Felder M."/>
            <person name="Schilde C."/>
            <person name="Helps N.R."/>
            <person name="Tunggal B."/>
            <person name="Rivero F."/>
            <person name="John U."/>
            <person name="Schleicher M."/>
            <person name="Eichinger L."/>
            <person name="Platzer M."/>
            <person name="Noegel A.A."/>
            <person name="Schaap P."/>
            <person name="Gloeckner G."/>
        </authorList>
    </citation>
    <scope>NUCLEOTIDE SEQUENCE [LARGE SCALE GENOMIC DNA]</scope>
    <source>
        <strain evidence="4">SH3</strain>
    </source>
</reference>
<dbReference type="STRING" id="1054147.F4PS44"/>
<dbReference type="Pfam" id="PF12352">
    <property type="entry name" value="V-SNARE_C"/>
    <property type="match status" value="1"/>
</dbReference>
<dbReference type="InterPro" id="IPR007705">
    <property type="entry name" value="Vesicle_trsprt_v-SNARE_N"/>
</dbReference>
<keyword evidence="4" id="KW-1185">Reference proteome</keyword>
<dbReference type="EMBL" id="GL883010">
    <property type="protein sequence ID" value="EGG21427.1"/>
    <property type="molecule type" value="Genomic_DNA"/>
</dbReference>
<dbReference type="SUPFAM" id="SSF58038">
    <property type="entry name" value="SNARE fusion complex"/>
    <property type="match status" value="1"/>
</dbReference>
<keyword evidence="1" id="KW-0175">Coiled coil</keyword>
<sequence length="190" mass="21879">MDSLFKSYEDDMKKSLNTLDTLLNTIKSCTDNQSKQEPIKKAEILIKSIDEDMESLSMEANNLNKSISTYRERLMNAKTSLKQIKGSLDYQNNMNHLMEGGSSGSKAMSNDLNTRERMDRIQKTMESGNRMIKQSISQVQENIQLTGNINMELAAQGERLKSFDKRFDDIDGQLQQADKTMKKMEKRWFV</sequence>
<dbReference type="Gene3D" id="1.20.5.110">
    <property type="match status" value="1"/>
</dbReference>
<dbReference type="Pfam" id="PF05008">
    <property type="entry name" value="V-SNARE"/>
    <property type="match status" value="1"/>
</dbReference>
<dbReference type="GeneID" id="14872731"/>
<dbReference type="InterPro" id="IPR038407">
    <property type="entry name" value="v-SNARE_N_sf"/>
</dbReference>
<evidence type="ECO:0000313" key="4">
    <source>
        <dbReference type="Proteomes" id="UP000007797"/>
    </source>
</evidence>
<organism evidence="3 4">
    <name type="scientific">Cavenderia fasciculata</name>
    <name type="common">Slime mold</name>
    <name type="synonym">Dictyostelium fasciculatum</name>
    <dbReference type="NCBI Taxonomy" id="261658"/>
    <lineage>
        <taxon>Eukaryota</taxon>
        <taxon>Amoebozoa</taxon>
        <taxon>Evosea</taxon>
        <taxon>Eumycetozoa</taxon>
        <taxon>Dictyostelia</taxon>
        <taxon>Acytosteliales</taxon>
        <taxon>Cavenderiaceae</taxon>
        <taxon>Cavenderia</taxon>
    </lineage>
</organism>
<evidence type="ECO:0000259" key="2">
    <source>
        <dbReference type="PROSITE" id="PS50192"/>
    </source>
</evidence>
<evidence type="ECO:0000256" key="1">
    <source>
        <dbReference type="SAM" id="Coils"/>
    </source>
</evidence>
<gene>
    <name evidence="3" type="ORF">DFA_01311</name>
</gene>
<dbReference type="OrthoDB" id="430637at2759"/>
<dbReference type="KEGG" id="dfa:DFA_01311"/>
<protein>
    <recommendedName>
        <fullName evidence="2">t-SNARE coiled-coil homology domain-containing protein</fullName>
    </recommendedName>
</protein>
<evidence type="ECO:0000313" key="3">
    <source>
        <dbReference type="EMBL" id="EGG21427.1"/>
    </source>
</evidence>
<dbReference type="GO" id="GO:0006886">
    <property type="term" value="P:intracellular protein transport"/>
    <property type="evidence" value="ECO:0007669"/>
    <property type="project" value="InterPro"/>
</dbReference>
<dbReference type="InterPro" id="IPR000727">
    <property type="entry name" value="T_SNARE_dom"/>
</dbReference>
<dbReference type="Gene3D" id="1.20.58.400">
    <property type="entry name" value="t-snare proteins"/>
    <property type="match status" value="1"/>
</dbReference>
<proteinExistence type="predicted"/>
<dbReference type="RefSeq" id="XP_004359277.1">
    <property type="nucleotide sequence ID" value="XM_004359220.1"/>
</dbReference>
<accession>F4PS44</accession>
<feature type="domain" description="T-SNARE coiled-coil homology" evidence="2">
    <location>
        <begin position="122"/>
        <end position="184"/>
    </location>
</feature>
<feature type="coiled-coil region" evidence="1">
    <location>
        <begin position="39"/>
        <end position="73"/>
    </location>
</feature>
<dbReference type="AlphaFoldDB" id="F4PS44"/>
<name>F4PS44_CACFS</name>